<organism evidence="6 7">
    <name type="scientific">Sesamum angolense</name>
    <dbReference type="NCBI Taxonomy" id="2727404"/>
    <lineage>
        <taxon>Eukaryota</taxon>
        <taxon>Viridiplantae</taxon>
        <taxon>Streptophyta</taxon>
        <taxon>Embryophyta</taxon>
        <taxon>Tracheophyta</taxon>
        <taxon>Spermatophyta</taxon>
        <taxon>Magnoliopsida</taxon>
        <taxon>eudicotyledons</taxon>
        <taxon>Gunneridae</taxon>
        <taxon>Pentapetalae</taxon>
        <taxon>asterids</taxon>
        <taxon>lamiids</taxon>
        <taxon>Lamiales</taxon>
        <taxon>Pedaliaceae</taxon>
        <taxon>Sesamum</taxon>
    </lineage>
</organism>
<reference evidence="6" key="2">
    <citation type="journal article" date="2024" name="Plant">
        <title>Genomic evolution and insights into agronomic trait innovations of Sesamum species.</title>
        <authorList>
            <person name="Miao H."/>
            <person name="Wang L."/>
            <person name="Qu L."/>
            <person name="Liu H."/>
            <person name="Sun Y."/>
            <person name="Le M."/>
            <person name="Wang Q."/>
            <person name="Wei S."/>
            <person name="Zheng Y."/>
            <person name="Lin W."/>
            <person name="Duan Y."/>
            <person name="Cao H."/>
            <person name="Xiong S."/>
            <person name="Wang X."/>
            <person name="Wei L."/>
            <person name="Li C."/>
            <person name="Ma Q."/>
            <person name="Ju M."/>
            <person name="Zhao R."/>
            <person name="Li G."/>
            <person name="Mu C."/>
            <person name="Tian Q."/>
            <person name="Mei H."/>
            <person name="Zhang T."/>
            <person name="Gao T."/>
            <person name="Zhang H."/>
        </authorList>
    </citation>
    <scope>NUCLEOTIDE SEQUENCE</scope>
    <source>
        <strain evidence="6">K16</strain>
    </source>
</reference>
<keyword evidence="7" id="KW-1185">Reference proteome</keyword>
<dbReference type="AlphaFoldDB" id="A0AAE1X745"/>
<dbReference type="GO" id="GO:0005576">
    <property type="term" value="C:extracellular region"/>
    <property type="evidence" value="ECO:0007669"/>
    <property type="project" value="UniProtKB-SubCell"/>
</dbReference>
<evidence type="ECO:0000256" key="2">
    <source>
        <dbReference type="ARBA" id="ARBA00005581"/>
    </source>
</evidence>
<proteinExistence type="inferred from homology"/>
<accession>A0AAE1X745</accession>
<evidence type="ECO:0008006" key="8">
    <source>
        <dbReference type="Google" id="ProtNLM"/>
    </source>
</evidence>
<comment type="similarity">
    <text evidence="2">Belongs to the plant self-incompatibility (S1) protein family.</text>
</comment>
<keyword evidence="4" id="KW-0964">Secreted</keyword>
<dbReference type="InterPro" id="IPR010264">
    <property type="entry name" value="Self-incomp_S1"/>
</dbReference>
<sequence length="136" mass="15296">MALFPSKNLMQLLLLLNASIIPLAFSVTLFDWTVVIINDSKDQTLTTHCRTNGDDIGTKALNPSSQQAFLCPVLVNARTVASCDMTLGNLHGRFDVLDWDRDQRRCADGECLWHVEENGVFLVINCQLVLQYPWSK</sequence>
<evidence type="ECO:0000313" key="6">
    <source>
        <dbReference type="EMBL" id="KAK4406047.1"/>
    </source>
</evidence>
<evidence type="ECO:0000256" key="4">
    <source>
        <dbReference type="ARBA" id="ARBA00022525"/>
    </source>
</evidence>
<gene>
    <name evidence="6" type="ORF">Sango_0611200</name>
</gene>
<comment type="caution">
    <text evidence="6">The sequence shown here is derived from an EMBL/GenBank/DDBJ whole genome shotgun (WGS) entry which is preliminary data.</text>
</comment>
<dbReference type="Pfam" id="PF05938">
    <property type="entry name" value="Self-incomp_S1"/>
    <property type="match status" value="1"/>
</dbReference>
<evidence type="ECO:0000256" key="5">
    <source>
        <dbReference type="ARBA" id="ARBA00022729"/>
    </source>
</evidence>
<reference evidence="6" key="1">
    <citation type="submission" date="2020-06" db="EMBL/GenBank/DDBJ databases">
        <authorList>
            <person name="Li T."/>
            <person name="Hu X."/>
            <person name="Zhang T."/>
            <person name="Song X."/>
            <person name="Zhang H."/>
            <person name="Dai N."/>
            <person name="Sheng W."/>
            <person name="Hou X."/>
            <person name="Wei L."/>
        </authorList>
    </citation>
    <scope>NUCLEOTIDE SEQUENCE</scope>
    <source>
        <strain evidence="6">K16</strain>
        <tissue evidence="6">Leaf</tissue>
    </source>
</reference>
<dbReference type="GO" id="GO:0060320">
    <property type="term" value="P:rejection of self pollen"/>
    <property type="evidence" value="ECO:0007669"/>
    <property type="project" value="UniProtKB-KW"/>
</dbReference>
<evidence type="ECO:0000313" key="7">
    <source>
        <dbReference type="Proteomes" id="UP001289374"/>
    </source>
</evidence>
<evidence type="ECO:0000256" key="1">
    <source>
        <dbReference type="ARBA" id="ARBA00004613"/>
    </source>
</evidence>
<dbReference type="Proteomes" id="UP001289374">
    <property type="component" value="Unassembled WGS sequence"/>
</dbReference>
<name>A0AAE1X745_9LAMI</name>
<keyword evidence="3" id="KW-0713">Self-incompatibility</keyword>
<comment type="subcellular location">
    <subcellularLocation>
        <location evidence="1">Secreted</location>
    </subcellularLocation>
</comment>
<evidence type="ECO:0000256" key="3">
    <source>
        <dbReference type="ARBA" id="ARBA00022471"/>
    </source>
</evidence>
<dbReference type="EMBL" id="JACGWL010000003">
    <property type="protein sequence ID" value="KAK4406047.1"/>
    <property type="molecule type" value="Genomic_DNA"/>
</dbReference>
<protein>
    <recommendedName>
        <fullName evidence="8">S-protein homolog</fullName>
    </recommendedName>
</protein>
<keyword evidence="5" id="KW-0732">Signal</keyword>